<evidence type="ECO:0000259" key="1">
    <source>
        <dbReference type="PROSITE" id="PS50995"/>
    </source>
</evidence>
<dbReference type="GO" id="GO:0006950">
    <property type="term" value="P:response to stress"/>
    <property type="evidence" value="ECO:0007669"/>
    <property type="project" value="TreeGrafter"/>
</dbReference>
<dbReference type="Proteomes" id="UP000239469">
    <property type="component" value="Unassembled WGS sequence"/>
</dbReference>
<evidence type="ECO:0000313" key="3">
    <source>
        <dbReference type="Proteomes" id="UP000239469"/>
    </source>
</evidence>
<dbReference type="PANTHER" id="PTHR33164">
    <property type="entry name" value="TRANSCRIPTIONAL REGULATOR, MARR FAMILY"/>
    <property type="match status" value="1"/>
</dbReference>
<dbReference type="InterPro" id="IPR000835">
    <property type="entry name" value="HTH_MarR-typ"/>
</dbReference>
<comment type="caution">
    <text evidence="2">The sequence shown here is derived from an EMBL/GenBank/DDBJ whole genome shotgun (WGS) entry which is preliminary data.</text>
</comment>
<dbReference type="PANTHER" id="PTHR33164:SF44">
    <property type="entry name" value="TRANSCRIPTIONAL REGULATORY PROTEIN"/>
    <property type="match status" value="1"/>
</dbReference>
<dbReference type="RefSeq" id="WP_106078017.1">
    <property type="nucleotide sequence ID" value="NZ_MTBD01000037.1"/>
</dbReference>
<accession>A0A2S9WZ75</accession>
<dbReference type="SUPFAM" id="SSF46785">
    <property type="entry name" value="Winged helix' DNA-binding domain"/>
    <property type="match status" value="1"/>
</dbReference>
<dbReference type="OrthoDB" id="9799368at2"/>
<protein>
    <recommendedName>
        <fullName evidence="1">HTH marR-type domain-containing protein</fullName>
    </recommendedName>
</protein>
<dbReference type="InterPro" id="IPR036390">
    <property type="entry name" value="WH_DNA-bd_sf"/>
</dbReference>
<dbReference type="InterPro" id="IPR036388">
    <property type="entry name" value="WH-like_DNA-bd_sf"/>
</dbReference>
<feature type="domain" description="HTH marR-type" evidence="1">
    <location>
        <begin position="16"/>
        <end position="147"/>
    </location>
</feature>
<dbReference type="EMBL" id="MTBD01000037">
    <property type="protein sequence ID" value="PRP68775.1"/>
    <property type="molecule type" value="Genomic_DNA"/>
</dbReference>
<reference evidence="2 3" key="1">
    <citation type="submission" date="2017-01" db="EMBL/GenBank/DDBJ databases">
        <title>New insights into the genetic diversity of Chromobacterium isolated from tropical freshwater lake.</title>
        <authorList>
            <person name="Santos A.B."/>
            <person name="Nascimento A.M."/>
            <person name="Da Silva P.C."/>
        </authorList>
    </citation>
    <scope>NUCLEOTIDE SEQUENCE [LARGE SCALE GENOMIC DNA]</scope>
    <source>
        <strain evidence="2 3">56AF</strain>
    </source>
</reference>
<name>A0A2S9WZ75_9NEIS</name>
<dbReference type="InterPro" id="IPR039422">
    <property type="entry name" value="MarR/SlyA-like"/>
</dbReference>
<dbReference type="SMART" id="SM00347">
    <property type="entry name" value="HTH_MARR"/>
    <property type="match status" value="1"/>
</dbReference>
<dbReference type="Gene3D" id="1.10.10.10">
    <property type="entry name" value="Winged helix-like DNA-binding domain superfamily/Winged helix DNA-binding domain"/>
    <property type="match status" value="1"/>
</dbReference>
<dbReference type="Pfam" id="PF12802">
    <property type="entry name" value="MarR_2"/>
    <property type="match status" value="1"/>
</dbReference>
<gene>
    <name evidence="2" type="ORF">BUE93_20210</name>
</gene>
<proteinExistence type="predicted"/>
<organism evidence="2 3">
    <name type="scientific">Chromobacterium amazonense</name>
    <dbReference type="NCBI Taxonomy" id="1382803"/>
    <lineage>
        <taxon>Bacteria</taxon>
        <taxon>Pseudomonadati</taxon>
        <taxon>Pseudomonadota</taxon>
        <taxon>Betaproteobacteria</taxon>
        <taxon>Neisseriales</taxon>
        <taxon>Chromobacteriaceae</taxon>
        <taxon>Chromobacterium</taxon>
    </lineage>
</organism>
<evidence type="ECO:0000313" key="2">
    <source>
        <dbReference type="EMBL" id="PRP68775.1"/>
    </source>
</evidence>
<sequence length="165" mass="18593">MSTTAHSPTKAAPLDTRMAVEMLYLAHQALSRLPDAMLARYRLTRLHHRVLFFVGRYPRLSVSELGELLDVSKQAVSPALQQLINRGLIGREAAPHDNRVKLLWLTEAGQKIEAWLHHEQQRLLQRAFDDQGETASQDWFWINRLLAAAAPAGQGEGVPSCQHED</sequence>
<dbReference type="PROSITE" id="PS50995">
    <property type="entry name" value="HTH_MARR_2"/>
    <property type="match status" value="1"/>
</dbReference>
<dbReference type="GO" id="GO:0003700">
    <property type="term" value="F:DNA-binding transcription factor activity"/>
    <property type="evidence" value="ECO:0007669"/>
    <property type="project" value="InterPro"/>
</dbReference>
<dbReference type="PRINTS" id="PR00598">
    <property type="entry name" value="HTHMARR"/>
</dbReference>
<dbReference type="AlphaFoldDB" id="A0A2S9WZ75"/>